<dbReference type="PANTHER" id="PTHR47234:SF2">
    <property type="entry name" value="TONB-DEPENDENT RECEPTOR"/>
    <property type="match status" value="1"/>
</dbReference>
<accession>A0A939DUF2</accession>
<feature type="non-terminal residue" evidence="1">
    <location>
        <position position="1"/>
    </location>
</feature>
<sequence>SNGIPCGDWFGVNELTPEVIDYVKYRREGTGGNQMRSWTANLYGDLMELPAGTLAFAAGVERRAEKGWRDPDSTVLRNGAEEAIAGSYKVSEAYMELS</sequence>
<dbReference type="Proteomes" id="UP000664654">
    <property type="component" value="Unassembled WGS sequence"/>
</dbReference>
<evidence type="ECO:0000313" key="1">
    <source>
        <dbReference type="EMBL" id="MBN7828086.1"/>
    </source>
</evidence>
<protein>
    <submittedName>
        <fullName evidence="1">Uncharacterized protein</fullName>
    </submittedName>
</protein>
<feature type="non-terminal residue" evidence="1">
    <location>
        <position position="98"/>
    </location>
</feature>
<proteinExistence type="predicted"/>
<name>A0A939DUF2_9ALTE</name>
<organism evidence="1 2">
    <name type="scientific">Bowmanella dokdonensis</name>
    <dbReference type="NCBI Taxonomy" id="751969"/>
    <lineage>
        <taxon>Bacteria</taxon>
        <taxon>Pseudomonadati</taxon>
        <taxon>Pseudomonadota</taxon>
        <taxon>Gammaproteobacteria</taxon>
        <taxon>Alteromonadales</taxon>
        <taxon>Alteromonadaceae</taxon>
        <taxon>Bowmanella</taxon>
    </lineage>
</organism>
<dbReference type="EMBL" id="JAFKCV010000349">
    <property type="protein sequence ID" value="MBN7828086.1"/>
    <property type="molecule type" value="Genomic_DNA"/>
</dbReference>
<dbReference type="AlphaFoldDB" id="A0A939DUF2"/>
<keyword evidence="2" id="KW-1185">Reference proteome</keyword>
<evidence type="ECO:0000313" key="2">
    <source>
        <dbReference type="Proteomes" id="UP000664654"/>
    </source>
</evidence>
<reference evidence="1" key="1">
    <citation type="submission" date="2021-03" db="EMBL/GenBank/DDBJ databases">
        <title>novel species isolated from a fishpond in China.</title>
        <authorList>
            <person name="Lu H."/>
            <person name="Cai Z."/>
        </authorList>
    </citation>
    <scope>NUCLEOTIDE SEQUENCE</scope>
    <source>
        <strain evidence="1">JCM 30855</strain>
    </source>
</reference>
<gene>
    <name evidence="1" type="ORF">J0A66_22895</name>
</gene>
<comment type="caution">
    <text evidence="1">The sequence shown here is derived from an EMBL/GenBank/DDBJ whole genome shotgun (WGS) entry which is preliminary data.</text>
</comment>
<dbReference type="PANTHER" id="PTHR47234">
    <property type="match status" value="1"/>
</dbReference>